<dbReference type="AlphaFoldDB" id="A0A2A3JV02"/>
<dbReference type="RefSeq" id="WP_095882476.1">
    <property type="nucleotide sequence ID" value="NZ_NTHN02000006.1"/>
</dbReference>
<keyword evidence="3 6" id="KW-0812">Transmembrane</keyword>
<evidence type="ECO:0000256" key="6">
    <source>
        <dbReference type="SAM" id="Phobius"/>
    </source>
</evidence>
<reference evidence="8" key="1">
    <citation type="submission" date="2017-09" db="EMBL/GenBank/DDBJ databases">
        <title>Yangia sp. SAOS 153D whole genome sequencing.</title>
        <authorList>
            <person name="Verma A."/>
            <person name="Krishnamurthi S."/>
        </authorList>
    </citation>
    <scope>NUCLEOTIDE SEQUENCE [LARGE SCALE GENOMIC DNA]</scope>
    <source>
        <strain evidence="8">SAOS 153D</strain>
    </source>
</reference>
<dbReference type="Pfam" id="PF01810">
    <property type="entry name" value="LysE"/>
    <property type="match status" value="1"/>
</dbReference>
<dbReference type="EMBL" id="NTHN02000006">
    <property type="protein sequence ID" value="MCT4369724.1"/>
    <property type="molecule type" value="Genomic_DNA"/>
</dbReference>
<name>A0A2A3JV02_9RHOB</name>
<gene>
    <name evidence="7" type="ORF">CLG85_004975</name>
    <name evidence="8" type="ORF">CLG85_11955</name>
</gene>
<comment type="caution">
    <text evidence="8">The sequence shown here is derived from an EMBL/GenBank/DDBJ whole genome shotgun (WGS) entry which is preliminary data.</text>
</comment>
<feature type="transmembrane region" description="Helical" evidence="6">
    <location>
        <begin position="6"/>
        <end position="28"/>
    </location>
</feature>
<accession>A0A2A3JV02</accession>
<evidence type="ECO:0000313" key="7">
    <source>
        <dbReference type="EMBL" id="MCT4369724.1"/>
    </source>
</evidence>
<reference evidence="7" key="3">
    <citation type="submission" date="2024-05" db="EMBL/GenBank/DDBJ databases">
        <title>Yangia mangrovi SAOS 153D genome.</title>
        <authorList>
            <person name="Verma A."/>
            <person name="Pal Y."/>
            <person name="Sundharam S."/>
            <person name="Bisht B."/>
            <person name="Srinivasan K."/>
        </authorList>
    </citation>
    <scope>NUCLEOTIDE SEQUENCE</scope>
    <source>
        <strain evidence="7">SAOS 153D</strain>
    </source>
</reference>
<dbReference type="PANTHER" id="PTHR30086">
    <property type="entry name" value="ARGININE EXPORTER PROTEIN ARGO"/>
    <property type="match status" value="1"/>
</dbReference>
<evidence type="ECO:0000313" key="9">
    <source>
        <dbReference type="Proteomes" id="UP000217448"/>
    </source>
</evidence>
<sequence>MTLDPLYAFVFFGLFSPGPNVILLTASGARFGVKRTLPHLFGVVIGVGITAGLTGLGIAALLQQMPRLEFVLRIAASLWMLYMAWGLWHSERRKKAEAARPMTLIEAVLFQWVNPKVWAVALAAVSAYPSAFGPLGEALRLGSAFSGLNLVVCLFWTSAGALLTYLLSTPAAWRWFNRTMAVALASFSVMVFL</sequence>
<feature type="transmembrane region" description="Helical" evidence="6">
    <location>
        <begin position="70"/>
        <end position="88"/>
    </location>
</feature>
<feature type="transmembrane region" description="Helical" evidence="6">
    <location>
        <begin position="109"/>
        <end position="128"/>
    </location>
</feature>
<evidence type="ECO:0000313" key="8">
    <source>
        <dbReference type="EMBL" id="PBD18983.1"/>
    </source>
</evidence>
<dbReference type="Proteomes" id="UP000217448">
    <property type="component" value="Unassembled WGS sequence"/>
</dbReference>
<dbReference type="PANTHER" id="PTHR30086:SF20">
    <property type="entry name" value="ARGININE EXPORTER PROTEIN ARGO-RELATED"/>
    <property type="match status" value="1"/>
</dbReference>
<proteinExistence type="predicted"/>
<keyword evidence="5 6" id="KW-0472">Membrane</keyword>
<dbReference type="GO" id="GO:0015171">
    <property type="term" value="F:amino acid transmembrane transporter activity"/>
    <property type="evidence" value="ECO:0007669"/>
    <property type="project" value="TreeGrafter"/>
</dbReference>
<evidence type="ECO:0000256" key="5">
    <source>
        <dbReference type="ARBA" id="ARBA00023136"/>
    </source>
</evidence>
<keyword evidence="9" id="KW-1185">Reference proteome</keyword>
<evidence type="ECO:0000256" key="1">
    <source>
        <dbReference type="ARBA" id="ARBA00004651"/>
    </source>
</evidence>
<protein>
    <submittedName>
        <fullName evidence="7">LysE family translocator</fullName>
    </submittedName>
    <submittedName>
        <fullName evidence="8">Lysine transporter LysE</fullName>
    </submittedName>
</protein>
<evidence type="ECO:0000256" key="4">
    <source>
        <dbReference type="ARBA" id="ARBA00022989"/>
    </source>
</evidence>
<evidence type="ECO:0000256" key="2">
    <source>
        <dbReference type="ARBA" id="ARBA00022475"/>
    </source>
</evidence>
<reference evidence="9" key="2">
    <citation type="submission" date="2023-07" db="EMBL/GenBank/DDBJ databases">
        <title>Yangia mangrovi SAOS 153D genome.</title>
        <authorList>
            <person name="Verma A."/>
            <person name="Pal Y."/>
            <person name="Sundharam S."/>
            <person name="Bisht B."/>
            <person name="Srinivasan K."/>
        </authorList>
    </citation>
    <scope>NUCLEOTIDE SEQUENCE [LARGE SCALE GENOMIC DNA]</scope>
    <source>
        <strain evidence="9">SAOS 153D</strain>
    </source>
</reference>
<dbReference type="GO" id="GO:0005886">
    <property type="term" value="C:plasma membrane"/>
    <property type="evidence" value="ECO:0007669"/>
    <property type="project" value="UniProtKB-SubCell"/>
</dbReference>
<keyword evidence="4 6" id="KW-1133">Transmembrane helix</keyword>
<dbReference type="InterPro" id="IPR001123">
    <property type="entry name" value="LeuE-type"/>
</dbReference>
<evidence type="ECO:0000256" key="3">
    <source>
        <dbReference type="ARBA" id="ARBA00022692"/>
    </source>
</evidence>
<dbReference type="EMBL" id="NTHN01000173">
    <property type="protein sequence ID" value="PBD18983.1"/>
    <property type="molecule type" value="Genomic_DNA"/>
</dbReference>
<dbReference type="OrthoDB" id="9812084at2"/>
<feature type="transmembrane region" description="Helical" evidence="6">
    <location>
        <begin position="40"/>
        <end position="64"/>
    </location>
</feature>
<dbReference type="GO" id="GO:0033228">
    <property type="term" value="P:cysteine export across plasma membrane"/>
    <property type="evidence" value="ECO:0007669"/>
    <property type="project" value="TreeGrafter"/>
</dbReference>
<organism evidence="8">
    <name type="scientific">Alloyangia mangrovi</name>
    <dbReference type="NCBI Taxonomy" id="1779329"/>
    <lineage>
        <taxon>Bacteria</taxon>
        <taxon>Pseudomonadati</taxon>
        <taxon>Pseudomonadota</taxon>
        <taxon>Alphaproteobacteria</taxon>
        <taxon>Rhodobacterales</taxon>
        <taxon>Roseobacteraceae</taxon>
        <taxon>Alloyangia</taxon>
    </lineage>
</organism>
<keyword evidence="2" id="KW-1003">Cell membrane</keyword>
<feature type="transmembrane region" description="Helical" evidence="6">
    <location>
        <begin position="148"/>
        <end position="168"/>
    </location>
</feature>
<comment type="subcellular location">
    <subcellularLocation>
        <location evidence="1">Cell membrane</location>
        <topology evidence="1">Multi-pass membrane protein</topology>
    </subcellularLocation>
</comment>